<accession>A0AA37L508</accession>
<reference evidence="1 2" key="1">
    <citation type="submission" date="2022-03" db="EMBL/GenBank/DDBJ databases">
        <title>Genome data of Colletotrichum spp.</title>
        <authorList>
            <person name="Utami Y.D."/>
            <person name="Hiruma K."/>
        </authorList>
    </citation>
    <scope>NUCLEOTIDE SEQUENCE [LARGE SCALE GENOMIC DNA]</scope>
    <source>
        <strain evidence="1 2">MAFF 239500</strain>
    </source>
</reference>
<dbReference type="RefSeq" id="XP_049124466.1">
    <property type="nucleotide sequence ID" value="XM_049268509.1"/>
</dbReference>
<keyword evidence="2" id="KW-1185">Reference proteome</keyword>
<dbReference type="EMBL" id="BQXU01000004">
    <property type="protein sequence ID" value="GKT42116.1"/>
    <property type="molecule type" value="Genomic_DNA"/>
</dbReference>
<dbReference type="Proteomes" id="UP001055115">
    <property type="component" value="Unassembled WGS sequence"/>
</dbReference>
<protein>
    <submittedName>
        <fullName evidence="1">Uncharacterized protein</fullName>
    </submittedName>
</protein>
<organism evidence="1 2">
    <name type="scientific">Colletotrichum spaethianum</name>
    <dbReference type="NCBI Taxonomy" id="700344"/>
    <lineage>
        <taxon>Eukaryota</taxon>
        <taxon>Fungi</taxon>
        <taxon>Dikarya</taxon>
        <taxon>Ascomycota</taxon>
        <taxon>Pezizomycotina</taxon>
        <taxon>Sordariomycetes</taxon>
        <taxon>Hypocreomycetidae</taxon>
        <taxon>Glomerellales</taxon>
        <taxon>Glomerellaceae</taxon>
        <taxon>Colletotrichum</taxon>
        <taxon>Colletotrichum spaethianum species complex</taxon>
    </lineage>
</organism>
<evidence type="ECO:0000313" key="1">
    <source>
        <dbReference type="EMBL" id="GKT42116.1"/>
    </source>
</evidence>
<comment type="caution">
    <text evidence="1">The sequence shown here is derived from an EMBL/GenBank/DDBJ whole genome shotgun (WGS) entry which is preliminary data.</text>
</comment>
<name>A0AA37L508_9PEZI</name>
<dbReference type="GeneID" id="73323099"/>
<proteinExistence type="predicted"/>
<gene>
    <name evidence="1" type="ORF">ColSpa_02297</name>
</gene>
<dbReference type="AlphaFoldDB" id="A0AA37L508"/>
<evidence type="ECO:0000313" key="2">
    <source>
        <dbReference type="Proteomes" id="UP001055115"/>
    </source>
</evidence>
<sequence>MQNRTWGPLGVAQLDMPTLLATMYPPGHTYAFPAVGHRYRVHCALSGPWLVRKMISNISLVKAR</sequence>